<dbReference type="GO" id="GO:0016020">
    <property type="term" value="C:membrane"/>
    <property type="evidence" value="ECO:0007669"/>
    <property type="project" value="UniProtKB-SubCell"/>
</dbReference>
<dbReference type="eggNOG" id="ENOG502SN7N">
    <property type="taxonomic scope" value="Eukaryota"/>
</dbReference>
<dbReference type="PANTHER" id="PTHR23507">
    <property type="entry name" value="ZGC:174356"/>
    <property type="match status" value="1"/>
</dbReference>
<dbReference type="HOGENOM" id="CLU_013756_0_0_1"/>
<proteinExistence type="predicted"/>
<evidence type="ECO:0008006" key="10">
    <source>
        <dbReference type="Google" id="ProtNLM"/>
    </source>
</evidence>
<reference evidence="7" key="2">
    <citation type="submission" date="2010-07" db="EMBL/GenBank/DDBJ databases">
        <authorList>
            <consortium name="The Broad Institute Genome Sequencing Platform"/>
            <consortium name="Broad Institute Genome Sequencing Center for Infectious Disease"/>
            <person name="Ma L.-J."/>
            <person name="Dead R."/>
            <person name="Young S."/>
            <person name="Zeng Q."/>
            <person name="Koehrsen M."/>
            <person name="Alvarado L."/>
            <person name="Berlin A."/>
            <person name="Chapman S.B."/>
            <person name="Chen Z."/>
            <person name="Freedman E."/>
            <person name="Gellesch M."/>
            <person name="Goldberg J."/>
            <person name="Griggs A."/>
            <person name="Gujja S."/>
            <person name="Heilman E.R."/>
            <person name="Heiman D."/>
            <person name="Hepburn T."/>
            <person name="Howarth C."/>
            <person name="Jen D."/>
            <person name="Larson L."/>
            <person name="Mehta T."/>
            <person name="Neiman D."/>
            <person name="Pearson M."/>
            <person name="Roberts A."/>
            <person name="Saif S."/>
            <person name="Shea T."/>
            <person name="Shenoy N."/>
            <person name="Sisk P."/>
            <person name="Stolte C."/>
            <person name="Sykes S."/>
            <person name="Walk T."/>
            <person name="White J."/>
            <person name="Yandava C."/>
            <person name="Haas B."/>
            <person name="Nusbaum C."/>
            <person name="Birren B."/>
        </authorList>
    </citation>
    <scope>NUCLEOTIDE SEQUENCE</scope>
    <source>
        <strain evidence="7">R3-111a-1</strain>
    </source>
</reference>
<feature type="transmembrane region" description="Helical" evidence="6">
    <location>
        <begin position="201"/>
        <end position="223"/>
    </location>
</feature>
<dbReference type="EMBL" id="GL385402">
    <property type="protein sequence ID" value="EJT70119.1"/>
    <property type="molecule type" value="Genomic_DNA"/>
</dbReference>
<keyword evidence="9" id="KW-1185">Reference proteome</keyword>
<feature type="region of interest" description="Disordered" evidence="5">
    <location>
        <begin position="38"/>
        <end position="62"/>
    </location>
</feature>
<name>J3PFL7_GAET3</name>
<evidence type="ECO:0000313" key="7">
    <source>
        <dbReference type="EMBL" id="EJT70119.1"/>
    </source>
</evidence>
<dbReference type="EnsemblFungi" id="EJT70119">
    <property type="protein sequence ID" value="EJT70119"/>
    <property type="gene ID" value="GGTG_12292"/>
</dbReference>
<reference evidence="8" key="5">
    <citation type="submission" date="2018-04" db="UniProtKB">
        <authorList>
            <consortium name="EnsemblFungi"/>
        </authorList>
    </citation>
    <scope>IDENTIFICATION</scope>
    <source>
        <strain evidence="8">R3-111a-1</strain>
    </source>
</reference>
<dbReference type="RefSeq" id="XP_009228453.1">
    <property type="nucleotide sequence ID" value="XM_009230189.1"/>
</dbReference>
<evidence type="ECO:0000313" key="8">
    <source>
        <dbReference type="EnsemblFungi" id="EJT70119"/>
    </source>
</evidence>
<comment type="subcellular location">
    <subcellularLocation>
        <location evidence="1">Membrane</location>
        <topology evidence="1">Multi-pass membrane protein</topology>
    </subcellularLocation>
</comment>
<evidence type="ECO:0000256" key="4">
    <source>
        <dbReference type="ARBA" id="ARBA00023136"/>
    </source>
</evidence>
<dbReference type="VEuPathDB" id="FungiDB:GGTG_12292"/>
<dbReference type="InterPro" id="IPR036259">
    <property type="entry name" value="MFS_trans_sf"/>
</dbReference>
<feature type="transmembrane region" description="Helical" evidence="6">
    <location>
        <begin position="512"/>
        <end position="531"/>
    </location>
</feature>
<reference evidence="8" key="4">
    <citation type="journal article" date="2015" name="G3 (Bethesda)">
        <title>Genome sequences of three phytopathogenic species of the Magnaporthaceae family of fungi.</title>
        <authorList>
            <person name="Okagaki L.H."/>
            <person name="Nunes C.C."/>
            <person name="Sailsbery J."/>
            <person name="Clay B."/>
            <person name="Brown D."/>
            <person name="John T."/>
            <person name="Oh Y."/>
            <person name="Young N."/>
            <person name="Fitzgerald M."/>
            <person name="Haas B.J."/>
            <person name="Zeng Q."/>
            <person name="Young S."/>
            <person name="Adiconis X."/>
            <person name="Fan L."/>
            <person name="Levin J.Z."/>
            <person name="Mitchell T.K."/>
            <person name="Okubara P.A."/>
            <person name="Farman M.L."/>
            <person name="Kohn L.M."/>
            <person name="Birren B."/>
            <person name="Ma L.-J."/>
            <person name="Dean R.A."/>
        </authorList>
    </citation>
    <scope>NUCLEOTIDE SEQUENCE</scope>
    <source>
        <strain evidence="8">R3-111a-1</strain>
    </source>
</reference>
<dbReference type="Proteomes" id="UP000006039">
    <property type="component" value="Unassembled WGS sequence"/>
</dbReference>
<evidence type="ECO:0000313" key="9">
    <source>
        <dbReference type="Proteomes" id="UP000006039"/>
    </source>
</evidence>
<keyword evidence="2 6" id="KW-0812">Transmembrane</keyword>
<dbReference type="STRING" id="644352.J3PFL7"/>
<feature type="transmembrane region" description="Helical" evidence="6">
    <location>
        <begin position="170"/>
        <end position="189"/>
    </location>
</feature>
<keyword evidence="3 6" id="KW-1133">Transmembrane helix</keyword>
<protein>
    <recommendedName>
        <fullName evidence="10">Major facilitator superfamily (MFS) profile domain-containing protein</fullName>
    </recommendedName>
</protein>
<feature type="transmembrane region" description="Helical" evidence="6">
    <location>
        <begin position="136"/>
        <end position="158"/>
    </location>
</feature>
<dbReference type="GO" id="GO:0022857">
    <property type="term" value="F:transmembrane transporter activity"/>
    <property type="evidence" value="ECO:0007669"/>
    <property type="project" value="InterPro"/>
</dbReference>
<evidence type="ECO:0000256" key="6">
    <source>
        <dbReference type="SAM" id="Phobius"/>
    </source>
</evidence>
<sequence>MADLGDDSRLRYSDEPPEDLTSIQDTAPLLEIEVDDTVVGASDAEDDDENDRGLPGATKGRAHARPWRRHRWYQVRSPRAVVATVALMLFVMVLGVVVLLIPLARLIEDDLCRRHYGTSAPVPEEKCKVDEVQMRLAWLGGWAGVVNAITELVVSFPWGLLADRFGRKPILWASFAGILMSICWSCFVISRPDLMPVELTLLGTLFAVFGGGPATAVTVIHAIIADVATDKASAFMWTSIGAIGGVVIGPALAAHMMESASSPWVPVRAACTALVPILVALVILPETRPAGGTAEAGTSSDTIMKEGFWKMLRAQLSESLSSLRSSVHMLRRASILCVMPSFFVTQPVTTVQGATLGLTFSKKFGWKMAQLGYFFSARGLLTILVLALLPLLIKSRSKDGGGGGSGGGVGVGRDLHLARASMLFMALANLLTGLGLEAVPLLAAGQLALTLSVGSGSLSRSLLAGLAGGPDQTARLYALAGMVETVGSLVAGPTLPWAFAVGVRAGGAWMGIPFWLVAVLCALALAALLCVRRDEPGGGCGAGDQERAEEGVAGRGSDAEESEVRP</sequence>
<reference evidence="7" key="3">
    <citation type="submission" date="2010-09" db="EMBL/GenBank/DDBJ databases">
        <title>Annotation of Gaeumannomyces graminis var. tritici R3-111a-1.</title>
        <authorList>
            <consortium name="The Broad Institute Genome Sequencing Platform"/>
            <person name="Ma L.-J."/>
            <person name="Dead R."/>
            <person name="Young S.K."/>
            <person name="Zeng Q."/>
            <person name="Gargeya S."/>
            <person name="Fitzgerald M."/>
            <person name="Haas B."/>
            <person name="Abouelleil A."/>
            <person name="Alvarado L."/>
            <person name="Arachchi H.M."/>
            <person name="Berlin A."/>
            <person name="Brown A."/>
            <person name="Chapman S.B."/>
            <person name="Chen Z."/>
            <person name="Dunbar C."/>
            <person name="Freedman E."/>
            <person name="Gearin G."/>
            <person name="Gellesch M."/>
            <person name="Goldberg J."/>
            <person name="Griggs A."/>
            <person name="Gujja S."/>
            <person name="Heiman D."/>
            <person name="Howarth C."/>
            <person name="Larson L."/>
            <person name="Lui A."/>
            <person name="MacDonald P.J.P."/>
            <person name="Mehta T."/>
            <person name="Montmayeur A."/>
            <person name="Murphy C."/>
            <person name="Neiman D."/>
            <person name="Pearson M."/>
            <person name="Priest M."/>
            <person name="Roberts A."/>
            <person name="Saif S."/>
            <person name="Shea T."/>
            <person name="Shenoy N."/>
            <person name="Sisk P."/>
            <person name="Stolte C."/>
            <person name="Sykes S."/>
            <person name="Yandava C."/>
            <person name="Wortman J."/>
            <person name="Nusbaum C."/>
            <person name="Birren B."/>
        </authorList>
    </citation>
    <scope>NUCLEOTIDE SEQUENCE</scope>
    <source>
        <strain evidence="7">R3-111a-1</strain>
    </source>
</reference>
<feature type="transmembrane region" description="Helical" evidence="6">
    <location>
        <begin position="371"/>
        <end position="393"/>
    </location>
</feature>
<dbReference type="OrthoDB" id="3026777at2759"/>
<dbReference type="Gene3D" id="1.20.1250.20">
    <property type="entry name" value="MFS general substrate transporter like domains"/>
    <property type="match status" value="1"/>
</dbReference>
<feature type="transmembrane region" description="Helical" evidence="6">
    <location>
        <begin position="235"/>
        <end position="253"/>
    </location>
</feature>
<keyword evidence="4 6" id="KW-0472">Membrane</keyword>
<gene>
    <name evidence="8" type="primary">20352750</name>
    <name evidence="7" type="ORF">GGTG_12292</name>
</gene>
<feature type="transmembrane region" description="Helical" evidence="6">
    <location>
        <begin position="423"/>
        <end position="443"/>
    </location>
</feature>
<dbReference type="InterPro" id="IPR011701">
    <property type="entry name" value="MFS"/>
</dbReference>
<dbReference type="GeneID" id="20352750"/>
<dbReference type="PANTHER" id="PTHR23507:SF1">
    <property type="entry name" value="FI18259P1-RELATED"/>
    <property type="match status" value="1"/>
</dbReference>
<feature type="transmembrane region" description="Helical" evidence="6">
    <location>
        <begin position="80"/>
        <end position="104"/>
    </location>
</feature>
<dbReference type="SUPFAM" id="SSF103473">
    <property type="entry name" value="MFS general substrate transporter"/>
    <property type="match status" value="1"/>
</dbReference>
<accession>J3PFL7</accession>
<evidence type="ECO:0000256" key="2">
    <source>
        <dbReference type="ARBA" id="ARBA00022692"/>
    </source>
</evidence>
<dbReference type="AlphaFoldDB" id="J3PFL7"/>
<organism evidence="7">
    <name type="scientific">Gaeumannomyces tritici (strain R3-111a-1)</name>
    <name type="common">Wheat and barley take-all root rot fungus</name>
    <name type="synonym">Gaeumannomyces graminis var. tritici</name>
    <dbReference type="NCBI Taxonomy" id="644352"/>
    <lineage>
        <taxon>Eukaryota</taxon>
        <taxon>Fungi</taxon>
        <taxon>Dikarya</taxon>
        <taxon>Ascomycota</taxon>
        <taxon>Pezizomycotina</taxon>
        <taxon>Sordariomycetes</taxon>
        <taxon>Sordariomycetidae</taxon>
        <taxon>Magnaporthales</taxon>
        <taxon>Magnaporthaceae</taxon>
        <taxon>Gaeumannomyces</taxon>
    </lineage>
</organism>
<feature type="region of interest" description="Disordered" evidence="5">
    <location>
        <begin position="537"/>
        <end position="566"/>
    </location>
</feature>
<dbReference type="Pfam" id="PF07690">
    <property type="entry name" value="MFS_1"/>
    <property type="match status" value="1"/>
</dbReference>
<evidence type="ECO:0000256" key="3">
    <source>
        <dbReference type="ARBA" id="ARBA00022989"/>
    </source>
</evidence>
<evidence type="ECO:0000256" key="1">
    <source>
        <dbReference type="ARBA" id="ARBA00004141"/>
    </source>
</evidence>
<feature type="transmembrane region" description="Helical" evidence="6">
    <location>
        <begin position="265"/>
        <end position="284"/>
    </location>
</feature>
<reference evidence="9" key="1">
    <citation type="submission" date="2010-07" db="EMBL/GenBank/DDBJ databases">
        <title>The genome sequence of Gaeumannomyces graminis var. tritici strain R3-111a-1.</title>
        <authorList>
            <consortium name="The Broad Institute Genome Sequencing Platform"/>
            <person name="Ma L.-J."/>
            <person name="Dead R."/>
            <person name="Young S."/>
            <person name="Zeng Q."/>
            <person name="Koehrsen M."/>
            <person name="Alvarado L."/>
            <person name="Berlin A."/>
            <person name="Chapman S.B."/>
            <person name="Chen Z."/>
            <person name="Freedman E."/>
            <person name="Gellesch M."/>
            <person name="Goldberg J."/>
            <person name="Griggs A."/>
            <person name="Gujja S."/>
            <person name="Heilman E.R."/>
            <person name="Heiman D."/>
            <person name="Hepburn T."/>
            <person name="Howarth C."/>
            <person name="Jen D."/>
            <person name="Larson L."/>
            <person name="Mehta T."/>
            <person name="Neiman D."/>
            <person name="Pearson M."/>
            <person name="Roberts A."/>
            <person name="Saif S."/>
            <person name="Shea T."/>
            <person name="Shenoy N."/>
            <person name="Sisk P."/>
            <person name="Stolte C."/>
            <person name="Sykes S."/>
            <person name="Walk T."/>
            <person name="White J."/>
            <person name="Yandava C."/>
            <person name="Haas B."/>
            <person name="Nusbaum C."/>
            <person name="Birren B."/>
        </authorList>
    </citation>
    <scope>NUCLEOTIDE SEQUENCE [LARGE SCALE GENOMIC DNA]</scope>
    <source>
        <strain evidence="9">R3-111a-1</strain>
    </source>
</reference>
<evidence type="ECO:0000256" key="5">
    <source>
        <dbReference type="SAM" id="MobiDB-lite"/>
    </source>
</evidence>
<feature type="region of interest" description="Disordered" evidence="5">
    <location>
        <begin position="1"/>
        <end position="26"/>
    </location>
</feature>
<feature type="compositionally biased region" description="Basic and acidic residues" evidence="5">
    <location>
        <begin position="1"/>
        <end position="14"/>
    </location>
</feature>